<feature type="region of interest" description="Disordered" evidence="1">
    <location>
        <begin position="87"/>
        <end position="150"/>
    </location>
</feature>
<accession>A0A6G1VMV4</accession>
<dbReference type="Proteomes" id="UP000477980">
    <property type="component" value="Unassembled WGS sequence"/>
</dbReference>
<sequence length="330" mass="36917">MKYVKLLLVFAFALLSMAGFAEKGDMWEVKDADLTVWDSPNYLTKLGMMHQGDTFEEEGMDGDMIRFLYKGKTAYVASYCCQRFEPEPDSDVDVEEEMPAAATQQDAKEDAKNEKTELAAVTQQKGKQASNADTQKEDIQAPAGTQQSTEKEETGVLMSIALLLLSLVGGALGLIAIVFTFFYVFRYQKLAKWMNGKCGTEVIPYKRFNKLLLVPVLAALATVVITILFGYLATLAEQDSTSQIFLSLIGVALTIATPVLCLWYRYKKDKEQYGKKAASWMMLYSFLSIVAIYLICVVIAYIIVGIVAVLIFALIVSLAFPTRYYVVRRW</sequence>
<keyword evidence="3" id="KW-0732">Signal</keyword>
<feature type="transmembrane region" description="Helical" evidence="2">
    <location>
        <begin position="277"/>
        <end position="295"/>
    </location>
</feature>
<feature type="transmembrane region" description="Helical" evidence="2">
    <location>
        <begin position="244"/>
        <end position="265"/>
    </location>
</feature>
<proteinExistence type="predicted"/>
<feature type="compositionally biased region" description="Polar residues" evidence="1">
    <location>
        <begin position="121"/>
        <end position="133"/>
    </location>
</feature>
<feature type="transmembrane region" description="Helical" evidence="2">
    <location>
        <begin position="156"/>
        <end position="185"/>
    </location>
</feature>
<evidence type="ECO:0000256" key="2">
    <source>
        <dbReference type="SAM" id="Phobius"/>
    </source>
</evidence>
<organism evidence="4 5">
    <name type="scientific">Segatella copri</name>
    <dbReference type="NCBI Taxonomy" id="165179"/>
    <lineage>
        <taxon>Bacteria</taxon>
        <taxon>Pseudomonadati</taxon>
        <taxon>Bacteroidota</taxon>
        <taxon>Bacteroidia</taxon>
        <taxon>Bacteroidales</taxon>
        <taxon>Prevotellaceae</taxon>
        <taxon>Segatella</taxon>
    </lineage>
</organism>
<keyword evidence="2" id="KW-0812">Transmembrane</keyword>
<feature type="transmembrane region" description="Helical" evidence="2">
    <location>
        <begin position="211"/>
        <end position="232"/>
    </location>
</feature>
<dbReference type="AlphaFoldDB" id="A0A6G1VMV4"/>
<feature type="compositionally biased region" description="Acidic residues" evidence="1">
    <location>
        <begin position="87"/>
        <end position="98"/>
    </location>
</feature>
<evidence type="ECO:0000256" key="3">
    <source>
        <dbReference type="SAM" id="SignalP"/>
    </source>
</evidence>
<evidence type="ECO:0000313" key="5">
    <source>
        <dbReference type="Proteomes" id="UP000477980"/>
    </source>
</evidence>
<keyword evidence="2" id="KW-0472">Membrane</keyword>
<keyword evidence="2" id="KW-1133">Transmembrane helix</keyword>
<evidence type="ECO:0000313" key="4">
    <source>
        <dbReference type="EMBL" id="MQP14769.1"/>
    </source>
</evidence>
<feature type="chain" id="PRO_5026288352" evidence="3">
    <location>
        <begin position="22"/>
        <end position="330"/>
    </location>
</feature>
<name>A0A6G1VMV4_9BACT</name>
<feature type="compositionally biased region" description="Basic and acidic residues" evidence="1">
    <location>
        <begin position="106"/>
        <end position="117"/>
    </location>
</feature>
<comment type="caution">
    <text evidence="4">The sequence shown here is derived from an EMBL/GenBank/DDBJ whole genome shotgun (WGS) entry which is preliminary data.</text>
</comment>
<feature type="signal peptide" evidence="3">
    <location>
        <begin position="1"/>
        <end position="21"/>
    </location>
</feature>
<feature type="transmembrane region" description="Helical" evidence="2">
    <location>
        <begin position="301"/>
        <end position="320"/>
    </location>
</feature>
<dbReference type="RefSeq" id="WP_153102979.1">
    <property type="nucleotide sequence ID" value="NZ_VZAH01000096.1"/>
</dbReference>
<evidence type="ECO:0000256" key="1">
    <source>
        <dbReference type="SAM" id="MobiDB-lite"/>
    </source>
</evidence>
<dbReference type="EMBL" id="VZAH01000096">
    <property type="protein sequence ID" value="MQP14769.1"/>
    <property type="molecule type" value="Genomic_DNA"/>
</dbReference>
<reference evidence="4 5" key="1">
    <citation type="submission" date="2019-09" db="EMBL/GenBank/DDBJ databases">
        <title>Distinct polysaccharide growth profiles of human intestinal Prevotella copri isolates.</title>
        <authorList>
            <person name="Fehlner-Peach H."/>
            <person name="Magnabosco C."/>
            <person name="Raghavan V."/>
            <person name="Scher J.U."/>
            <person name="Tett A."/>
            <person name="Cox L.M."/>
            <person name="Gottsegen C."/>
            <person name="Watters A."/>
            <person name="Wiltshire- Gordon J.D."/>
            <person name="Segata N."/>
            <person name="Bonneau R."/>
            <person name="Littman D.R."/>
        </authorList>
    </citation>
    <scope>NUCLEOTIDE SEQUENCE [LARGE SCALE GENOMIC DNA]</scope>
    <source>
        <strain evidence="5">iAA917</strain>
    </source>
</reference>
<gene>
    <name evidence="4" type="ORF">F7D25_10215</name>
</gene>
<protein>
    <submittedName>
        <fullName evidence="4">Uncharacterized protein</fullName>
    </submittedName>
</protein>